<dbReference type="PaxDb" id="39947-A0A0P0Y231"/>
<dbReference type="Proteomes" id="UP000059680">
    <property type="component" value="Chromosome 11"/>
</dbReference>
<proteinExistence type="predicted"/>
<protein>
    <submittedName>
        <fullName evidence="1">Os11g0449700 protein</fullName>
    </submittedName>
</protein>
<gene>
    <name evidence="1" type="ordered locus">Os11g0449700</name>
    <name evidence="1" type="ORF">OSNPB_110449700</name>
</gene>
<dbReference type="AlphaFoldDB" id="A0A0P0Y231"/>
<dbReference type="EMBL" id="AP014967">
    <property type="protein sequence ID" value="BAT13900.1"/>
    <property type="molecule type" value="Genomic_DNA"/>
</dbReference>
<evidence type="ECO:0000313" key="2">
    <source>
        <dbReference type="Proteomes" id="UP000059680"/>
    </source>
</evidence>
<accession>A0A0P0Y231</accession>
<reference evidence="2" key="1">
    <citation type="journal article" date="2005" name="Nature">
        <title>The map-based sequence of the rice genome.</title>
        <authorList>
            <consortium name="International rice genome sequencing project (IRGSP)"/>
            <person name="Matsumoto T."/>
            <person name="Wu J."/>
            <person name="Kanamori H."/>
            <person name="Katayose Y."/>
            <person name="Fujisawa M."/>
            <person name="Namiki N."/>
            <person name="Mizuno H."/>
            <person name="Yamamoto K."/>
            <person name="Antonio B.A."/>
            <person name="Baba T."/>
            <person name="Sakata K."/>
            <person name="Nagamura Y."/>
            <person name="Aoki H."/>
            <person name="Arikawa K."/>
            <person name="Arita K."/>
            <person name="Bito T."/>
            <person name="Chiden Y."/>
            <person name="Fujitsuka N."/>
            <person name="Fukunaka R."/>
            <person name="Hamada M."/>
            <person name="Harada C."/>
            <person name="Hayashi A."/>
            <person name="Hijishita S."/>
            <person name="Honda M."/>
            <person name="Hosokawa S."/>
            <person name="Ichikawa Y."/>
            <person name="Idonuma A."/>
            <person name="Iijima M."/>
            <person name="Ikeda M."/>
            <person name="Ikeno M."/>
            <person name="Ito K."/>
            <person name="Ito S."/>
            <person name="Ito T."/>
            <person name="Ito Y."/>
            <person name="Ito Y."/>
            <person name="Iwabuchi A."/>
            <person name="Kamiya K."/>
            <person name="Karasawa W."/>
            <person name="Kurita K."/>
            <person name="Katagiri S."/>
            <person name="Kikuta A."/>
            <person name="Kobayashi H."/>
            <person name="Kobayashi N."/>
            <person name="Machita K."/>
            <person name="Maehara T."/>
            <person name="Masukawa M."/>
            <person name="Mizubayashi T."/>
            <person name="Mukai Y."/>
            <person name="Nagasaki H."/>
            <person name="Nagata Y."/>
            <person name="Naito S."/>
            <person name="Nakashima M."/>
            <person name="Nakama Y."/>
            <person name="Nakamichi Y."/>
            <person name="Nakamura M."/>
            <person name="Meguro A."/>
            <person name="Negishi M."/>
            <person name="Ohta I."/>
            <person name="Ohta T."/>
            <person name="Okamoto M."/>
            <person name="Ono N."/>
            <person name="Saji S."/>
            <person name="Sakaguchi M."/>
            <person name="Sakai K."/>
            <person name="Shibata M."/>
            <person name="Shimokawa T."/>
            <person name="Song J."/>
            <person name="Takazaki Y."/>
            <person name="Terasawa K."/>
            <person name="Tsugane M."/>
            <person name="Tsuji K."/>
            <person name="Ueda S."/>
            <person name="Waki K."/>
            <person name="Yamagata H."/>
            <person name="Yamamoto M."/>
            <person name="Yamamoto S."/>
            <person name="Yamane H."/>
            <person name="Yoshiki S."/>
            <person name="Yoshihara R."/>
            <person name="Yukawa K."/>
            <person name="Zhong H."/>
            <person name="Yano M."/>
            <person name="Yuan Q."/>
            <person name="Ouyang S."/>
            <person name="Liu J."/>
            <person name="Jones K.M."/>
            <person name="Gansberger K."/>
            <person name="Moffat K."/>
            <person name="Hill J."/>
            <person name="Bera J."/>
            <person name="Fadrosh D."/>
            <person name="Jin S."/>
            <person name="Johri S."/>
            <person name="Kim M."/>
            <person name="Overton L."/>
            <person name="Reardon M."/>
            <person name="Tsitrin T."/>
            <person name="Vuong H."/>
            <person name="Weaver B."/>
            <person name="Ciecko A."/>
            <person name="Tallon L."/>
            <person name="Jackson J."/>
            <person name="Pai G."/>
            <person name="Aken S.V."/>
            <person name="Utterback T."/>
            <person name="Reidmuller S."/>
            <person name="Feldblyum T."/>
            <person name="Hsiao J."/>
            <person name="Zismann V."/>
            <person name="Iobst S."/>
            <person name="de Vazeille A.R."/>
            <person name="Buell C.R."/>
            <person name="Ying K."/>
            <person name="Li Y."/>
            <person name="Lu T."/>
            <person name="Huang Y."/>
            <person name="Zhao Q."/>
            <person name="Feng Q."/>
            <person name="Zhang L."/>
            <person name="Zhu J."/>
            <person name="Weng Q."/>
            <person name="Mu J."/>
            <person name="Lu Y."/>
            <person name="Fan D."/>
            <person name="Liu Y."/>
            <person name="Guan J."/>
            <person name="Zhang Y."/>
            <person name="Yu S."/>
            <person name="Liu X."/>
            <person name="Zhang Y."/>
            <person name="Hong G."/>
            <person name="Han B."/>
            <person name="Choisne N."/>
            <person name="Demange N."/>
            <person name="Orjeda G."/>
            <person name="Samain S."/>
            <person name="Cattolico L."/>
            <person name="Pelletier E."/>
            <person name="Couloux A."/>
            <person name="Segurens B."/>
            <person name="Wincker P."/>
            <person name="D'Hont A."/>
            <person name="Scarpelli C."/>
            <person name="Weissenbach J."/>
            <person name="Salanoubat M."/>
            <person name="Quetier F."/>
            <person name="Yu Y."/>
            <person name="Kim H.R."/>
            <person name="Rambo T."/>
            <person name="Currie J."/>
            <person name="Collura K."/>
            <person name="Luo M."/>
            <person name="Yang T."/>
            <person name="Ammiraju J.S.S."/>
            <person name="Engler F."/>
            <person name="Soderlund C."/>
            <person name="Wing R.A."/>
            <person name="Palmer L.E."/>
            <person name="de la Bastide M."/>
            <person name="Spiegel L."/>
            <person name="Nascimento L."/>
            <person name="Zutavern T."/>
            <person name="O'Shaughnessy A."/>
            <person name="Dike S."/>
            <person name="Dedhia N."/>
            <person name="Preston R."/>
            <person name="Balija V."/>
            <person name="McCombie W.R."/>
            <person name="Chow T."/>
            <person name="Chen H."/>
            <person name="Chung M."/>
            <person name="Chen C."/>
            <person name="Shaw J."/>
            <person name="Wu H."/>
            <person name="Hsiao K."/>
            <person name="Chao Y."/>
            <person name="Chu M."/>
            <person name="Cheng C."/>
            <person name="Hour A."/>
            <person name="Lee P."/>
            <person name="Lin S."/>
            <person name="Lin Y."/>
            <person name="Liou J."/>
            <person name="Liu S."/>
            <person name="Hsing Y."/>
            <person name="Raghuvanshi S."/>
            <person name="Mohanty A."/>
            <person name="Bharti A.K."/>
            <person name="Gaur A."/>
            <person name="Gupta V."/>
            <person name="Kumar D."/>
            <person name="Ravi V."/>
            <person name="Vij S."/>
            <person name="Kapur A."/>
            <person name="Khurana P."/>
            <person name="Khurana P."/>
            <person name="Khurana J.P."/>
            <person name="Tyagi A.K."/>
            <person name="Gaikwad K."/>
            <person name="Singh A."/>
            <person name="Dalal V."/>
            <person name="Srivastava S."/>
            <person name="Dixit A."/>
            <person name="Pal A.K."/>
            <person name="Ghazi I.A."/>
            <person name="Yadav M."/>
            <person name="Pandit A."/>
            <person name="Bhargava A."/>
            <person name="Sureshbabu K."/>
            <person name="Batra K."/>
            <person name="Sharma T.R."/>
            <person name="Mohapatra T."/>
            <person name="Singh N.K."/>
            <person name="Messing J."/>
            <person name="Nelson A.B."/>
            <person name="Fuks G."/>
            <person name="Kavchok S."/>
            <person name="Keizer G."/>
            <person name="Linton E."/>
            <person name="Llaca V."/>
            <person name="Song R."/>
            <person name="Tanyolac B."/>
            <person name="Young S."/>
            <person name="Ho-Il K."/>
            <person name="Hahn J.H."/>
            <person name="Sangsakoo G."/>
            <person name="Vanavichit A."/>
            <person name="de Mattos Luiz.A.T."/>
            <person name="Zimmer P.D."/>
            <person name="Malone G."/>
            <person name="Dellagostin O."/>
            <person name="de Oliveira A.C."/>
            <person name="Bevan M."/>
            <person name="Bancroft I."/>
            <person name="Minx P."/>
            <person name="Cordum H."/>
            <person name="Wilson R."/>
            <person name="Cheng Z."/>
            <person name="Jin W."/>
            <person name="Jiang J."/>
            <person name="Leong S.A."/>
            <person name="Iwama H."/>
            <person name="Gojobori T."/>
            <person name="Itoh T."/>
            <person name="Niimura Y."/>
            <person name="Fujii Y."/>
            <person name="Habara T."/>
            <person name="Sakai H."/>
            <person name="Sato Y."/>
            <person name="Wilson G."/>
            <person name="Kumar K."/>
            <person name="McCouch S."/>
            <person name="Juretic N."/>
            <person name="Hoen D."/>
            <person name="Wright S."/>
            <person name="Bruskiewich R."/>
            <person name="Bureau T."/>
            <person name="Miyao A."/>
            <person name="Hirochika H."/>
            <person name="Nishikawa T."/>
            <person name="Kadowaki K."/>
            <person name="Sugiura M."/>
            <person name="Burr B."/>
            <person name="Sasaki T."/>
        </authorList>
    </citation>
    <scope>NUCLEOTIDE SEQUENCE [LARGE SCALE GENOMIC DNA]</scope>
    <source>
        <strain evidence="2">cv. Nipponbare</strain>
    </source>
</reference>
<dbReference type="InParanoid" id="A0A0P0Y231"/>
<evidence type="ECO:0000313" key="1">
    <source>
        <dbReference type="EMBL" id="BAT13900.1"/>
    </source>
</evidence>
<reference evidence="1 2" key="3">
    <citation type="journal article" date="2013" name="Rice">
        <title>Improvement of the Oryza sativa Nipponbare reference genome using next generation sequence and optical map data.</title>
        <authorList>
            <person name="Kawahara Y."/>
            <person name="de la Bastide M."/>
            <person name="Hamilton J.P."/>
            <person name="Kanamori H."/>
            <person name="McCombie W.R."/>
            <person name="Ouyang S."/>
            <person name="Schwartz D.C."/>
            <person name="Tanaka T."/>
            <person name="Wu J."/>
            <person name="Zhou S."/>
            <person name="Childs K.L."/>
            <person name="Davidson R.M."/>
            <person name="Lin H."/>
            <person name="Quesada-Ocampo L."/>
            <person name="Vaillancourt B."/>
            <person name="Sakai H."/>
            <person name="Lee S.S."/>
            <person name="Kim J."/>
            <person name="Numa H."/>
            <person name="Itoh T."/>
            <person name="Buell C.R."/>
            <person name="Matsumoto T."/>
        </authorList>
    </citation>
    <scope>NUCLEOTIDE SEQUENCE [LARGE SCALE GENOMIC DNA]</scope>
    <source>
        <strain evidence="2">cv. Nipponbare</strain>
    </source>
</reference>
<sequence>MGVGSRLDGESGGRWLWRHAAEVVARRRVAATGTAGGSSESVSDGGGAAAAADWLWRRRLRLRGRHGVPPVCSGGGAVFAWRQRVARAAQLGGGASDWARRPRPWWRRRHNAVVRPQRRRIRRLDWASARLGRAQPKIE</sequence>
<name>A0A0P0Y231_ORYSJ</name>
<keyword evidence="2" id="KW-1185">Reference proteome</keyword>
<reference evidence="1 2" key="2">
    <citation type="journal article" date="2013" name="Plant Cell Physiol.">
        <title>Rice Annotation Project Database (RAP-DB): an integrative and interactive database for rice genomics.</title>
        <authorList>
            <person name="Sakai H."/>
            <person name="Lee S.S."/>
            <person name="Tanaka T."/>
            <person name="Numa H."/>
            <person name="Kim J."/>
            <person name="Kawahara Y."/>
            <person name="Wakimoto H."/>
            <person name="Yang C.C."/>
            <person name="Iwamoto M."/>
            <person name="Abe T."/>
            <person name="Yamada Y."/>
            <person name="Muto A."/>
            <person name="Inokuchi H."/>
            <person name="Ikemura T."/>
            <person name="Matsumoto T."/>
            <person name="Sasaki T."/>
            <person name="Itoh T."/>
        </authorList>
    </citation>
    <scope>NUCLEOTIDE SEQUENCE [LARGE SCALE GENOMIC DNA]</scope>
    <source>
        <strain evidence="2">cv. Nipponbare</strain>
    </source>
</reference>
<organism evidence="1 2">
    <name type="scientific">Oryza sativa subsp. japonica</name>
    <name type="common">Rice</name>
    <dbReference type="NCBI Taxonomy" id="39947"/>
    <lineage>
        <taxon>Eukaryota</taxon>
        <taxon>Viridiplantae</taxon>
        <taxon>Streptophyta</taxon>
        <taxon>Embryophyta</taxon>
        <taxon>Tracheophyta</taxon>
        <taxon>Spermatophyta</taxon>
        <taxon>Magnoliopsida</taxon>
        <taxon>Liliopsida</taxon>
        <taxon>Poales</taxon>
        <taxon>Poaceae</taxon>
        <taxon>BOP clade</taxon>
        <taxon>Oryzoideae</taxon>
        <taxon>Oryzeae</taxon>
        <taxon>Oryzinae</taxon>
        <taxon>Oryza</taxon>
        <taxon>Oryza sativa</taxon>
    </lineage>
</organism>